<keyword evidence="2" id="KW-1185">Reference proteome</keyword>
<dbReference type="EMBL" id="JACASE010000001">
    <property type="protein sequence ID" value="KAF6505980.1"/>
    <property type="molecule type" value="Genomic_DNA"/>
</dbReference>
<evidence type="ECO:0000313" key="1">
    <source>
        <dbReference type="EMBL" id="KAF6505980.1"/>
    </source>
</evidence>
<comment type="caution">
    <text evidence="1">The sequence shown here is derived from an EMBL/GenBank/DDBJ whole genome shotgun (WGS) entry which is preliminary data.</text>
</comment>
<organism evidence="1 2">
    <name type="scientific">Rousettus aegyptiacus</name>
    <name type="common">Egyptian fruit bat</name>
    <name type="synonym">Pteropus aegyptiacus</name>
    <dbReference type="NCBI Taxonomy" id="9407"/>
    <lineage>
        <taxon>Eukaryota</taxon>
        <taxon>Metazoa</taxon>
        <taxon>Chordata</taxon>
        <taxon>Craniata</taxon>
        <taxon>Vertebrata</taxon>
        <taxon>Euteleostomi</taxon>
        <taxon>Mammalia</taxon>
        <taxon>Eutheria</taxon>
        <taxon>Laurasiatheria</taxon>
        <taxon>Chiroptera</taxon>
        <taxon>Yinpterochiroptera</taxon>
        <taxon>Pteropodoidea</taxon>
        <taxon>Pteropodidae</taxon>
        <taxon>Rousettinae</taxon>
        <taxon>Rousettus</taxon>
    </lineage>
</organism>
<proteinExistence type="predicted"/>
<dbReference type="Proteomes" id="UP000593571">
    <property type="component" value="Unassembled WGS sequence"/>
</dbReference>
<evidence type="ECO:0000313" key="2">
    <source>
        <dbReference type="Proteomes" id="UP000593571"/>
    </source>
</evidence>
<dbReference type="AlphaFoldDB" id="A0A7J8KAU5"/>
<protein>
    <submittedName>
        <fullName evidence="1">Uncharacterized protein</fullName>
    </submittedName>
</protein>
<accession>A0A7J8KAU5</accession>
<sequence length="131" mass="14944">MTQVERVFTASIGEKVFCGLIHITVLNWLVWYENFLLKFICFIFHQESAILGRIRLPHAGSFFYLFQDESLFSKVSIRLLDITACCINSVQGHQVKPLEGHAVAIRNDSDQHLGYRSGWSILLSPSSYHNG</sequence>
<reference evidence="1 2" key="1">
    <citation type="journal article" date="2020" name="Nature">
        <title>Six reference-quality genomes reveal evolution of bat adaptations.</title>
        <authorList>
            <person name="Jebb D."/>
            <person name="Huang Z."/>
            <person name="Pippel M."/>
            <person name="Hughes G.M."/>
            <person name="Lavrichenko K."/>
            <person name="Devanna P."/>
            <person name="Winkler S."/>
            <person name="Jermiin L.S."/>
            <person name="Skirmuntt E.C."/>
            <person name="Katzourakis A."/>
            <person name="Burkitt-Gray L."/>
            <person name="Ray D.A."/>
            <person name="Sullivan K.A.M."/>
            <person name="Roscito J.G."/>
            <person name="Kirilenko B.M."/>
            <person name="Davalos L.M."/>
            <person name="Corthals A.P."/>
            <person name="Power M.L."/>
            <person name="Jones G."/>
            <person name="Ransome R.D."/>
            <person name="Dechmann D.K.N."/>
            <person name="Locatelli A.G."/>
            <person name="Puechmaille S.J."/>
            <person name="Fedrigo O."/>
            <person name="Jarvis E.D."/>
            <person name="Hiller M."/>
            <person name="Vernes S.C."/>
            <person name="Myers E.W."/>
            <person name="Teeling E.C."/>
        </authorList>
    </citation>
    <scope>NUCLEOTIDE SEQUENCE [LARGE SCALE GENOMIC DNA]</scope>
    <source>
        <strain evidence="1">MRouAeg1</strain>
        <tissue evidence="1">Muscle</tissue>
    </source>
</reference>
<name>A0A7J8KAU5_ROUAE</name>
<gene>
    <name evidence="1" type="ORF">HJG63_007848</name>
</gene>